<reference evidence="3" key="1">
    <citation type="journal article" date="2019" name="Int. J. Syst. Evol. Microbiol.">
        <title>The Global Catalogue of Microorganisms (GCM) 10K type strain sequencing project: providing services to taxonomists for standard genome sequencing and annotation.</title>
        <authorList>
            <consortium name="The Broad Institute Genomics Platform"/>
            <consortium name="The Broad Institute Genome Sequencing Center for Infectious Disease"/>
            <person name="Wu L."/>
            <person name="Ma J."/>
        </authorList>
    </citation>
    <scope>NUCLEOTIDE SEQUENCE [LARGE SCALE GENOMIC DNA]</scope>
    <source>
        <strain evidence="3">CGMCC 1.8957</strain>
    </source>
</reference>
<proteinExistence type="predicted"/>
<dbReference type="Proteomes" id="UP000652430">
    <property type="component" value="Unassembled WGS sequence"/>
</dbReference>
<feature type="domain" description="Tail specific protease" evidence="1">
    <location>
        <begin position="248"/>
        <end position="410"/>
    </location>
</feature>
<dbReference type="Gene3D" id="3.90.226.10">
    <property type="entry name" value="2-enoyl-CoA Hydratase, Chain A, domain 1"/>
    <property type="match status" value="1"/>
</dbReference>
<accession>A0ABQ3LLZ8</accession>
<evidence type="ECO:0000259" key="1">
    <source>
        <dbReference type="Pfam" id="PF03572"/>
    </source>
</evidence>
<comment type="caution">
    <text evidence="2">The sequence shown here is derived from an EMBL/GenBank/DDBJ whole genome shotgun (WGS) entry which is preliminary data.</text>
</comment>
<organism evidence="2 3">
    <name type="scientific">Sphingomonas glacialis</name>
    <dbReference type="NCBI Taxonomy" id="658225"/>
    <lineage>
        <taxon>Bacteria</taxon>
        <taxon>Pseudomonadati</taxon>
        <taxon>Pseudomonadota</taxon>
        <taxon>Alphaproteobacteria</taxon>
        <taxon>Sphingomonadales</taxon>
        <taxon>Sphingomonadaceae</taxon>
        <taxon>Sphingomonas</taxon>
    </lineage>
</organism>
<sequence>MLAALGATTLHPVIARATDGGPPTAANRRGDIAILRQALALHPGLYRYNSPRQIADRLDRLEIDFVAAQSLEAQYLLLAHFLATIRCGHSYANFFNQKEAVASALFDRPTRLPFQFRWIGTDMIVLREPTGVLPPGTTIRRINGVPAQAILRQLMPYVRADGHNDAKRISLLEVRGDERLETFDVFHGLLFGEPTGGLHQVDVRTPDGGEKTVALPATGIAARRAMMALRATDKTAALWNWQMRPDSVAVLTMPSWGVYDSKWDWRGWLDARLASLGGAKGLVIDLRDNEGGEDCGDSILARLATSDLQRIDYAQKLRFRRTPPEIDRYLDTWDSSFRTLGVGGADLPGGFIARPGESASSRIAAVAPRLTLPVAALIGPVNSSATFQFAATAKASGLVRLFGSTTGGNQRGINGGCFFFVRLPACGLEFDLPLVGTFPRTPQPDAGLAPHVAVAASAADIAAGRDPVLATAIDWAVRA</sequence>
<dbReference type="EMBL" id="BNAQ01000004">
    <property type="protein sequence ID" value="GHH20195.1"/>
    <property type="molecule type" value="Genomic_DNA"/>
</dbReference>
<evidence type="ECO:0000313" key="3">
    <source>
        <dbReference type="Proteomes" id="UP000652430"/>
    </source>
</evidence>
<dbReference type="InterPro" id="IPR029045">
    <property type="entry name" value="ClpP/crotonase-like_dom_sf"/>
</dbReference>
<dbReference type="Pfam" id="PF03572">
    <property type="entry name" value="Peptidase_S41"/>
    <property type="match status" value="1"/>
</dbReference>
<gene>
    <name evidence="2" type="ORF">GCM10008023_27830</name>
</gene>
<evidence type="ECO:0000313" key="2">
    <source>
        <dbReference type="EMBL" id="GHH20195.1"/>
    </source>
</evidence>
<keyword evidence="3" id="KW-1185">Reference proteome</keyword>
<protein>
    <recommendedName>
        <fullName evidence="1">Tail specific protease domain-containing protein</fullName>
    </recommendedName>
</protein>
<dbReference type="SUPFAM" id="SSF52096">
    <property type="entry name" value="ClpP/crotonase"/>
    <property type="match status" value="1"/>
</dbReference>
<dbReference type="InterPro" id="IPR005151">
    <property type="entry name" value="Tail-specific_protease"/>
</dbReference>
<name>A0ABQ3LLZ8_9SPHN</name>